<organism evidence="8 9">
    <name type="scientific">Ornithinibacillus bavariensis</name>
    <dbReference type="NCBI Taxonomy" id="545502"/>
    <lineage>
        <taxon>Bacteria</taxon>
        <taxon>Bacillati</taxon>
        <taxon>Bacillota</taxon>
        <taxon>Bacilli</taxon>
        <taxon>Bacillales</taxon>
        <taxon>Bacillaceae</taxon>
        <taxon>Ornithinibacillus</taxon>
    </lineage>
</organism>
<evidence type="ECO:0000256" key="2">
    <source>
        <dbReference type="ARBA" id="ARBA00022741"/>
    </source>
</evidence>
<feature type="domain" description="Dynamin N-terminal" evidence="7">
    <location>
        <begin position="51"/>
        <end position="202"/>
    </location>
</feature>
<feature type="domain" description="Dynamin N-terminal" evidence="7">
    <location>
        <begin position="622"/>
        <end position="842"/>
    </location>
</feature>
<evidence type="ECO:0000256" key="6">
    <source>
        <dbReference type="SAM" id="Coils"/>
    </source>
</evidence>
<keyword evidence="4" id="KW-0342">GTP-binding</keyword>
<keyword evidence="3" id="KW-0378">Hydrolase</keyword>
<dbReference type="SUPFAM" id="SSF52540">
    <property type="entry name" value="P-loop containing nucleoside triphosphate hydrolases"/>
    <property type="match status" value="2"/>
</dbReference>
<dbReference type="CDD" id="cd09912">
    <property type="entry name" value="DLP_2"/>
    <property type="match status" value="1"/>
</dbReference>
<name>A0A920C531_9BACI</name>
<evidence type="ECO:0000259" key="7">
    <source>
        <dbReference type="Pfam" id="PF00350"/>
    </source>
</evidence>
<evidence type="ECO:0000256" key="4">
    <source>
        <dbReference type="ARBA" id="ARBA00023134"/>
    </source>
</evidence>
<protein>
    <submittedName>
        <fullName evidence="8">GTPase</fullName>
    </submittedName>
</protein>
<dbReference type="PANTHER" id="PTHR10465:SF0">
    <property type="entry name" value="SARCALUMENIN"/>
    <property type="match status" value="1"/>
</dbReference>
<reference evidence="8" key="1">
    <citation type="submission" date="2021-03" db="EMBL/GenBank/DDBJ databases">
        <title>Antimicrobial resistance genes in bacteria isolated from Japanese honey, and their potential for conferring macrolide and lincosamide resistance in the American foulbrood pathogen Paenibacillus larvae.</title>
        <authorList>
            <person name="Okamoto M."/>
            <person name="Kumagai M."/>
            <person name="Kanamori H."/>
            <person name="Takamatsu D."/>
        </authorList>
    </citation>
    <scope>NUCLEOTIDE SEQUENCE</scope>
    <source>
        <strain evidence="8">J43TS3</strain>
    </source>
</reference>
<evidence type="ECO:0000256" key="1">
    <source>
        <dbReference type="ARBA" id="ARBA00004370"/>
    </source>
</evidence>
<dbReference type="Pfam" id="PF00350">
    <property type="entry name" value="Dynamin_N"/>
    <property type="match status" value="2"/>
</dbReference>
<evidence type="ECO:0000313" key="9">
    <source>
        <dbReference type="Proteomes" id="UP000676917"/>
    </source>
</evidence>
<comment type="subcellular location">
    <subcellularLocation>
        <location evidence="1">Membrane</location>
    </subcellularLocation>
</comment>
<dbReference type="Proteomes" id="UP000676917">
    <property type="component" value="Unassembled WGS sequence"/>
</dbReference>
<proteinExistence type="predicted"/>
<dbReference type="Gene3D" id="3.40.50.300">
    <property type="entry name" value="P-loop containing nucleotide triphosphate hydrolases"/>
    <property type="match status" value="2"/>
</dbReference>
<evidence type="ECO:0000256" key="5">
    <source>
        <dbReference type="ARBA" id="ARBA00023136"/>
    </source>
</evidence>
<accession>A0A920C531</accession>
<comment type="caution">
    <text evidence="8">The sequence shown here is derived from an EMBL/GenBank/DDBJ whole genome shotgun (WGS) entry which is preliminary data.</text>
</comment>
<evidence type="ECO:0000313" key="8">
    <source>
        <dbReference type="EMBL" id="GIO26275.1"/>
    </source>
</evidence>
<dbReference type="EMBL" id="BORP01000001">
    <property type="protein sequence ID" value="GIO26275.1"/>
    <property type="molecule type" value="Genomic_DNA"/>
</dbReference>
<dbReference type="InterPro" id="IPR045063">
    <property type="entry name" value="Dynamin_N"/>
</dbReference>
<keyword evidence="6" id="KW-0175">Coiled coil</keyword>
<sequence>MRATEQNKTVLTFQNLTGIYHVLNDHGDLINAKKVVDLYQKMQNNEYVVSFAGHFSAGKSSMINALVDSEILPKSPIPTSANIVKLTSGEGVARVFFHHEEPTEYEEPYDLDMIKEYCKDKDTIKKIEISTANSIIPSSCAIIDTPGIDAADDTDRLITESSLHLIDILFYVMDYNHVQSEVNLQFLQTIQAMHIPFYVIINQVDKHNEKELSFQSFEESVKQTFEQWDLSPRATYFTSLVQTDSPYNQFEDVKRELYSLFHDERTLRIDAAVKNLIVSHKEYLQEKENEEIANLLADNTFDENLFIQMESLRDSVNQLKIRPNAFSNAFLHDMDHTLKNAYLMPAIVRDYAESFLESQQKDFKIGFLNAKRKTDEEKDRRTGIFLKNLEETMRANIEWKLREKFSELLKAYSIPEQSLYNLTQQLTVSLTEDDLLSLVKTGAKVNGDYVLNYTNELGQFIKNKYRQASKELLSSIMDFLKKDSELALQRYEAELQQYNNVLLAHKQYNNVKEKFKEKALYLDEQLEHPTVLDETVELIKIKLAPRTFKKGVEILEKQEEIKSKDEKNNIQGHLVANAPNVQQVIHAIDKTIQTFTGTDIFTSVLNELSAKKEKLEHRQYTIALFGAFSAGKSSFANALIGEGILPSSPNPTTAVINRIAPVSEEFSHGTVSIHLKKEETLLQDLLGMVKHFSPPNTNNLTELVNWISENKLQHHSELNHMYQSYLKALLKGYSDHQEVLGKNKTIHLQEFASYVTDESKACFVESIDLYYDCPITRKGITLVDTPGADSVNARHTNVAFDYIKNADAILYVTYYNHAITKADKDFVTQLGRVKDAFQMDKMFFLVNAADLAQDEPELNLVLNYVKDQLLKFGIRNPRLYPVSSKISLEEKLTNQPLNRQIATFENDFYAFLENELSQIAVSAAIFDLERVGQQLSHMIKKANLDEMEKASYKISLQEKKKDLLLAAETDPGNLYLERIRQKIQKQLHYVGERIGIRFHDIFKDYFNPTTVTESGRKAMRQLEKNTLDLLDYTGFELLQEARAVSLRVESYLNEQFMECRESYQYQFNQIEKEFRLSISKEIDWVTPEYHQALQKIDLSKFQSAFSLFKGTKAFFEKNEKEKMKDSLYELLAPFIEEYLRDIQVYMVNDYGKQWSSLVERMKAEFMKEINDYIASNTAFVDNTIDSELLTAKHLKVNEILASLN</sequence>
<dbReference type="GO" id="GO:0003924">
    <property type="term" value="F:GTPase activity"/>
    <property type="evidence" value="ECO:0007669"/>
    <property type="project" value="InterPro"/>
</dbReference>
<gene>
    <name evidence="8" type="ORF">J43TS3_08860</name>
</gene>
<feature type="coiled-coil region" evidence="6">
    <location>
        <begin position="481"/>
        <end position="508"/>
    </location>
</feature>
<dbReference type="GO" id="GO:0005525">
    <property type="term" value="F:GTP binding"/>
    <property type="evidence" value="ECO:0007669"/>
    <property type="project" value="UniProtKB-KW"/>
</dbReference>
<keyword evidence="5" id="KW-0472">Membrane</keyword>
<dbReference type="GO" id="GO:0016020">
    <property type="term" value="C:membrane"/>
    <property type="evidence" value="ECO:0007669"/>
    <property type="project" value="UniProtKB-SubCell"/>
</dbReference>
<keyword evidence="2" id="KW-0547">Nucleotide-binding</keyword>
<dbReference type="InterPro" id="IPR027094">
    <property type="entry name" value="Mitofusin_fam"/>
</dbReference>
<dbReference type="AlphaFoldDB" id="A0A920C531"/>
<keyword evidence="9" id="KW-1185">Reference proteome</keyword>
<evidence type="ECO:0000256" key="3">
    <source>
        <dbReference type="ARBA" id="ARBA00022801"/>
    </source>
</evidence>
<dbReference type="InterPro" id="IPR027417">
    <property type="entry name" value="P-loop_NTPase"/>
</dbReference>
<dbReference type="PANTHER" id="PTHR10465">
    <property type="entry name" value="TRANSMEMBRANE GTPASE FZO1"/>
    <property type="match status" value="1"/>
</dbReference>